<keyword evidence="3 6" id="KW-0812">Transmembrane</keyword>
<comment type="caution">
    <text evidence="8">The sequence shown here is derived from an EMBL/GenBank/DDBJ whole genome shotgun (WGS) entry which is preliminary data.</text>
</comment>
<evidence type="ECO:0000256" key="2">
    <source>
        <dbReference type="ARBA" id="ARBA00022475"/>
    </source>
</evidence>
<dbReference type="GO" id="GO:0005886">
    <property type="term" value="C:plasma membrane"/>
    <property type="evidence" value="ECO:0007669"/>
    <property type="project" value="UniProtKB-SubCell"/>
</dbReference>
<evidence type="ECO:0000256" key="1">
    <source>
        <dbReference type="ARBA" id="ARBA00004162"/>
    </source>
</evidence>
<gene>
    <name evidence="8" type="ORF">H0S73_05480</name>
</gene>
<keyword evidence="2 6" id="KW-1003">Cell membrane</keyword>
<dbReference type="PANTHER" id="PTHR39083">
    <property type="entry name" value="CYCLIC DI-GMP-BINDING PROTEIN"/>
    <property type="match status" value="1"/>
</dbReference>
<proteinExistence type="inferred from homology"/>
<feature type="chain" id="PRO_5033098704" description="Cyclic di-GMP-binding protein" evidence="6">
    <location>
        <begin position="23"/>
        <end position="858"/>
    </location>
</feature>
<evidence type="ECO:0000256" key="6">
    <source>
        <dbReference type="RuleBase" id="RU365021"/>
    </source>
</evidence>
<dbReference type="Pfam" id="PF03170">
    <property type="entry name" value="BcsB"/>
    <property type="match status" value="1"/>
</dbReference>
<keyword evidence="4 6" id="KW-1133">Transmembrane helix</keyword>
<dbReference type="GO" id="GO:0006011">
    <property type="term" value="P:UDP-alpha-D-glucose metabolic process"/>
    <property type="evidence" value="ECO:0007669"/>
    <property type="project" value="InterPro"/>
</dbReference>
<comment type="subcellular location">
    <subcellularLocation>
        <location evidence="6">Cell inner membrane</location>
    </subcellularLocation>
    <subcellularLocation>
        <location evidence="1">Cell membrane</location>
        <topology evidence="1">Single-pass membrane protein</topology>
    </subcellularLocation>
</comment>
<dbReference type="Gene3D" id="2.60.120.260">
    <property type="entry name" value="Galactose-binding domain-like"/>
    <property type="match status" value="2"/>
</dbReference>
<dbReference type="Proteomes" id="UP000572984">
    <property type="component" value="Unassembled WGS sequence"/>
</dbReference>
<dbReference type="InterPro" id="IPR018513">
    <property type="entry name" value="Cell_synthase_bac"/>
</dbReference>
<evidence type="ECO:0000256" key="5">
    <source>
        <dbReference type="ARBA" id="ARBA00023136"/>
    </source>
</evidence>
<comment type="similarity">
    <text evidence="6">Belongs to the AcsB/BcsB family.</text>
</comment>
<organism evidence="8 9">
    <name type="scientific">Microvirga mediterraneensis</name>
    <dbReference type="NCBI Taxonomy" id="2754695"/>
    <lineage>
        <taxon>Bacteria</taxon>
        <taxon>Pseudomonadati</taxon>
        <taxon>Pseudomonadota</taxon>
        <taxon>Alphaproteobacteria</taxon>
        <taxon>Hyphomicrobiales</taxon>
        <taxon>Methylobacteriaceae</taxon>
        <taxon>Microvirga</taxon>
    </lineage>
</organism>
<keyword evidence="5 6" id="KW-0472">Membrane</keyword>
<dbReference type="EMBL" id="JACDXJ010000001">
    <property type="protein sequence ID" value="MBA1155587.1"/>
    <property type="molecule type" value="Genomic_DNA"/>
</dbReference>
<accession>A0A838BJ55</accession>
<keyword evidence="9" id="KW-1185">Reference proteome</keyword>
<dbReference type="GO" id="GO:0030244">
    <property type="term" value="P:cellulose biosynthetic process"/>
    <property type="evidence" value="ECO:0007669"/>
    <property type="project" value="UniProtKB-KW"/>
</dbReference>
<evidence type="ECO:0000256" key="7">
    <source>
        <dbReference type="SAM" id="MobiDB-lite"/>
    </source>
</evidence>
<evidence type="ECO:0000256" key="4">
    <source>
        <dbReference type="ARBA" id="ARBA00022989"/>
    </source>
</evidence>
<keyword evidence="6" id="KW-0135">Cellulose biosynthesis</keyword>
<feature type="region of interest" description="Disordered" evidence="7">
    <location>
        <begin position="26"/>
        <end position="127"/>
    </location>
</feature>
<dbReference type="PANTHER" id="PTHR39083:SF1">
    <property type="entry name" value="CYCLIC DI-GMP-BINDING PROTEIN"/>
    <property type="match status" value="1"/>
</dbReference>
<keyword evidence="6" id="KW-0973">c-di-GMP</keyword>
<protein>
    <recommendedName>
        <fullName evidence="6">Cyclic di-GMP-binding protein</fullName>
    </recommendedName>
    <alternativeName>
        <fullName evidence="6">Cellulose synthase regulatory subunit</fullName>
    </alternativeName>
</protein>
<reference evidence="8 9" key="1">
    <citation type="submission" date="2020-07" db="EMBL/GenBank/DDBJ databases">
        <title>Draft genome and description of Microvirga mediterraneensis Marseille-Q2068 sp. nov.</title>
        <authorList>
            <person name="Boxberger M."/>
        </authorList>
    </citation>
    <scope>NUCLEOTIDE SEQUENCE [LARGE SCALE GENOMIC DNA]</scope>
    <source>
        <strain evidence="8 9">Marseille-Q2068</strain>
    </source>
</reference>
<feature type="transmembrane region" description="Helical" evidence="6">
    <location>
        <begin position="829"/>
        <end position="851"/>
    </location>
</feature>
<name>A0A838BJ55_9HYPH</name>
<sequence length="858" mass="91802">MRRVLISSLLAIQALGAQGAVAQTPFSMSPAAPSTPPAAQPAPQQQPAQQAPVQQAPAAAPFEMRQQGAAPSSPSTAPPAAPPSGGTTPFNATPQRPAPPAQAGAPAPARSAAPAAGAPAARRTARIERPILPFETLRLEGETDARSWTVHLTQDEASSGASIALGYKNAVVVMPEGSRLRIAINGESVVDTPISSSTDIKRLTASIRPGLLRAGQNIVRMEAFQRHRTDCTVDATYELWTDVDSASTKLVFAEGATKTLRGLDDLPAVGVDNEGVTTIRVVAPKIYRPEIRDRLLRLVQLVALRGRYAHPVIQVVESDPGPSPVGTIKVAMGLASELRGLITGVPDAASIQPLTMMMQEPGSLGSTLVVSGPSWQDLDTAIGIVGTRSLGASQAERGMIDTASWQWPEVPTAFGAQSFRFADLGVPTQEFSGRRLKVGFSINLPPDFYATEYGETILHLDAAYTSAVRPGSHVNVFVNGMISTQMTITSQGDIVKRYNVRVPLKNFRSGLNHITIEAALLTDADERCTPGETLSETNRFVLFDTTTIEFPTYGRIGRLPDLAVLSSGRFPDEDLPTTVVLARPDSLNYSAAGTLLARMARSAGAPVRAQFANAASADDESVLFIGAVDQIPAGLLNRVKVSEHLRMIWPSTPTAGDRAGPQTANTDFSLPAPQGSPDRMAAASTDEVRKRWSETFQRRGVLQQTIGTVQDWMEKTFSLSLKSLSLNERADAPYEPPQRASLLVAQSRTESSGVWTLVTARTDKALAAETARLANPMIWSQIAGRAVALDPSEMKLQVEPIKEYRFVQTQPPSLTNLRLVAANWMSANILPYALLMLACCTFLGIATSLLLNRLGRRS</sequence>
<keyword evidence="6" id="KW-0732">Signal</keyword>
<keyword evidence="6" id="KW-0997">Cell inner membrane</keyword>
<comment type="function">
    <text evidence="6">Binds the cellulose synthase activator, bis-(3'-5') cyclic diguanylic acid (c-di-GMP).</text>
</comment>
<dbReference type="AlphaFoldDB" id="A0A838BJ55"/>
<dbReference type="RefSeq" id="WP_181051217.1">
    <property type="nucleotide sequence ID" value="NZ_JACDXJ010000001.1"/>
</dbReference>
<evidence type="ECO:0000313" key="8">
    <source>
        <dbReference type="EMBL" id="MBA1155587.1"/>
    </source>
</evidence>
<feature type="region of interest" description="Disordered" evidence="7">
    <location>
        <begin position="652"/>
        <end position="680"/>
    </location>
</feature>
<evidence type="ECO:0000256" key="3">
    <source>
        <dbReference type="ARBA" id="ARBA00022692"/>
    </source>
</evidence>
<dbReference type="UniPathway" id="UPA00694"/>
<comment type="subunit">
    <text evidence="6">Tightly associated with the cellulose synthase catalytic subunit.</text>
</comment>
<feature type="signal peptide" evidence="6">
    <location>
        <begin position="1"/>
        <end position="22"/>
    </location>
</feature>
<evidence type="ECO:0000313" key="9">
    <source>
        <dbReference type="Proteomes" id="UP000572984"/>
    </source>
</evidence>
<comment type="pathway">
    <text evidence="6">Glycan metabolism; bacterial cellulose biosynthesis.</text>
</comment>
<feature type="compositionally biased region" description="Low complexity" evidence="7">
    <location>
        <begin position="41"/>
        <end position="61"/>
    </location>
</feature>
<feature type="compositionally biased region" description="Low complexity" evidence="7">
    <location>
        <begin position="83"/>
        <end position="122"/>
    </location>
</feature>